<evidence type="ECO:0000313" key="3">
    <source>
        <dbReference type="Proteomes" id="UP001610446"/>
    </source>
</evidence>
<protein>
    <submittedName>
        <fullName evidence="2">Uncharacterized protein</fullName>
    </submittedName>
</protein>
<sequence length="344" mass="37677">MENKSYPMLLNTESQLNIDFYLLGANDWIVLLEDPLVPPTANDSSVGGYAVASAIFMILDVTSKEALIVATGGTHNIQTTRTDGPCVMVTNGFDVETLRISACFTNLGAETITVAVNSSSDIQEPTMPWDSQAQKYITESSRRQLGASRARENLFSRGGYNTPWLFSMQLTNSLPAGVGTVGNTTTTVFRGVILSPNAFSGAMIAHLGHVNMFQDTLITTESPALALQVLLTRIAQMVYYEQLPKMDTKAAAGTAFPATASIPVQWTGFIIGMALTATHLIILIIVTIYFMSCTESRPILEQADNMTDQQLARWARHQSVDIKSRRMFRYQDNGRIALDATEDK</sequence>
<keyword evidence="1" id="KW-0472">Membrane</keyword>
<keyword evidence="1" id="KW-1133">Transmembrane helix</keyword>
<name>A0ABR4ILG8_9EURO</name>
<evidence type="ECO:0000313" key="2">
    <source>
        <dbReference type="EMBL" id="KAL2828622.1"/>
    </source>
</evidence>
<dbReference type="Proteomes" id="UP001610446">
    <property type="component" value="Unassembled WGS sequence"/>
</dbReference>
<evidence type="ECO:0000256" key="1">
    <source>
        <dbReference type="SAM" id="Phobius"/>
    </source>
</evidence>
<proteinExistence type="predicted"/>
<keyword evidence="1" id="KW-0812">Transmembrane</keyword>
<comment type="caution">
    <text evidence="2">The sequence shown here is derived from an EMBL/GenBank/DDBJ whole genome shotgun (WGS) entry which is preliminary data.</text>
</comment>
<accession>A0ABR4ILG8</accession>
<dbReference type="EMBL" id="JBFXLU010000355">
    <property type="protein sequence ID" value="KAL2828622.1"/>
    <property type="molecule type" value="Genomic_DNA"/>
</dbReference>
<gene>
    <name evidence="2" type="ORF">BJY01DRAFT_255277</name>
</gene>
<keyword evidence="3" id="KW-1185">Reference proteome</keyword>
<feature type="transmembrane region" description="Helical" evidence="1">
    <location>
        <begin position="266"/>
        <end position="290"/>
    </location>
</feature>
<reference evidence="2 3" key="1">
    <citation type="submission" date="2024-07" db="EMBL/GenBank/DDBJ databases">
        <title>Section-level genome sequencing and comparative genomics of Aspergillus sections Usti and Cavernicolus.</title>
        <authorList>
            <consortium name="Lawrence Berkeley National Laboratory"/>
            <person name="Nybo J.L."/>
            <person name="Vesth T.C."/>
            <person name="Theobald S."/>
            <person name="Frisvad J.C."/>
            <person name="Larsen T.O."/>
            <person name="Kjaerboelling I."/>
            <person name="Rothschild-Mancinelli K."/>
            <person name="Lyhne E.K."/>
            <person name="Kogle M.E."/>
            <person name="Barry K."/>
            <person name="Clum A."/>
            <person name="Na H."/>
            <person name="Ledsgaard L."/>
            <person name="Lin J."/>
            <person name="Lipzen A."/>
            <person name="Kuo A."/>
            <person name="Riley R."/>
            <person name="Mondo S."/>
            <person name="Labutti K."/>
            <person name="Haridas S."/>
            <person name="Pangalinan J."/>
            <person name="Salamov A.A."/>
            <person name="Simmons B.A."/>
            <person name="Magnuson J.K."/>
            <person name="Chen J."/>
            <person name="Drula E."/>
            <person name="Henrissat B."/>
            <person name="Wiebenga A."/>
            <person name="Lubbers R.J."/>
            <person name="Gomes A.C."/>
            <person name="Makela M.R."/>
            <person name="Stajich J."/>
            <person name="Grigoriev I.V."/>
            <person name="Mortensen U.H."/>
            <person name="De Vries R.P."/>
            <person name="Baker S.E."/>
            <person name="Andersen M.R."/>
        </authorList>
    </citation>
    <scope>NUCLEOTIDE SEQUENCE [LARGE SCALE GENOMIC DNA]</scope>
    <source>
        <strain evidence="2 3">CBS 123904</strain>
    </source>
</reference>
<organism evidence="2 3">
    <name type="scientific">Aspergillus pseudoustus</name>
    <dbReference type="NCBI Taxonomy" id="1810923"/>
    <lineage>
        <taxon>Eukaryota</taxon>
        <taxon>Fungi</taxon>
        <taxon>Dikarya</taxon>
        <taxon>Ascomycota</taxon>
        <taxon>Pezizomycotina</taxon>
        <taxon>Eurotiomycetes</taxon>
        <taxon>Eurotiomycetidae</taxon>
        <taxon>Eurotiales</taxon>
        <taxon>Aspergillaceae</taxon>
        <taxon>Aspergillus</taxon>
        <taxon>Aspergillus subgen. Nidulantes</taxon>
    </lineage>
</organism>